<feature type="domain" description="Putative restriction endonuclease" evidence="1">
    <location>
        <begin position="5"/>
        <end position="82"/>
    </location>
</feature>
<proteinExistence type="predicted"/>
<organism evidence="2 3">
    <name type="scientific">Candidatus Electrothrix communis</name>
    <dbReference type="NCBI Taxonomy" id="1859133"/>
    <lineage>
        <taxon>Bacteria</taxon>
        <taxon>Pseudomonadati</taxon>
        <taxon>Thermodesulfobacteriota</taxon>
        <taxon>Desulfobulbia</taxon>
        <taxon>Desulfobulbales</taxon>
        <taxon>Desulfobulbaceae</taxon>
        <taxon>Candidatus Electrothrix</taxon>
    </lineage>
</organism>
<dbReference type="SUPFAM" id="SSF52980">
    <property type="entry name" value="Restriction endonuclease-like"/>
    <property type="match status" value="1"/>
</dbReference>
<keyword evidence="3" id="KW-1185">Reference proteome</keyword>
<accession>A0A3S3QLA9</accession>
<keyword evidence="2" id="KW-0255">Endonuclease</keyword>
<comment type="caution">
    <text evidence="2">The sequence shown here is derived from an EMBL/GenBank/DDBJ whole genome shotgun (WGS) entry which is preliminary data.</text>
</comment>
<dbReference type="InterPro" id="IPR011335">
    <property type="entry name" value="Restrct_endonuc-II-like"/>
</dbReference>
<keyword evidence="2" id="KW-0378">Hydrolase</keyword>
<gene>
    <name evidence="2" type="ORF">VT98_12093</name>
</gene>
<dbReference type="InterPro" id="IPR008538">
    <property type="entry name" value="Uma2"/>
</dbReference>
<reference evidence="2 3" key="1">
    <citation type="submission" date="2017-01" db="EMBL/GenBank/DDBJ databases">
        <title>The cable genome- insights into the physiology and evolution of filamentous bacteria capable of sulfide oxidation via long distance electron transfer.</title>
        <authorList>
            <person name="Schreiber L."/>
            <person name="Bjerg J.T."/>
            <person name="Boggild A."/>
            <person name="Van De Vossenberg J."/>
            <person name="Meysman F."/>
            <person name="Nielsen L.P."/>
            <person name="Schramm A."/>
            <person name="Kjeldsen K.U."/>
        </authorList>
    </citation>
    <scope>NUCLEOTIDE SEQUENCE [LARGE SCALE GENOMIC DNA]</scope>
    <source>
        <strain evidence="2">A1</strain>
    </source>
</reference>
<dbReference type="GO" id="GO:0004519">
    <property type="term" value="F:endonuclease activity"/>
    <property type="evidence" value="ECO:0007669"/>
    <property type="project" value="UniProtKB-KW"/>
</dbReference>
<dbReference type="Gene3D" id="3.90.1570.10">
    <property type="entry name" value="tt1808, chain A"/>
    <property type="match status" value="1"/>
</dbReference>
<dbReference type="EMBL" id="MTKP01000209">
    <property type="protein sequence ID" value="RWX47667.1"/>
    <property type="molecule type" value="Genomic_DNA"/>
</dbReference>
<evidence type="ECO:0000313" key="3">
    <source>
        <dbReference type="Proteomes" id="UP000288086"/>
    </source>
</evidence>
<evidence type="ECO:0000259" key="1">
    <source>
        <dbReference type="Pfam" id="PF05685"/>
    </source>
</evidence>
<dbReference type="AlphaFoldDB" id="A0A3S3QLA9"/>
<evidence type="ECO:0000313" key="2">
    <source>
        <dbReference type="EMBL" id="RWX47667.1"/>
    </source>
</evidence>
<keyword evidence="2" id="KW-0540">Nuclease</keyword>
<dbReference type="CDD" id="cd06260">
    <property type="entry name" value="DUF820-like"/>
    <property type="match status" value="1"/>
</dbReference>
<dbReference type="Pfam" id="PF05685">
    <property type="entry name" value="Uma2"/>
    <property type="match status" value="1"/>
</dbReference>
<dbReference type="Proteomes" id="UP000288086">
    <property type="component" value="Unassembled WGS sequence"/>
</dbReference>
<name>A0A3S3QLA9_9BACT</name>
<sequence>MTPSYNHSYLAYRIAKVLDQDEKYNLHIEMTLDISGTDYIPDIALYKKGKIDFLHDKVKADKPPLLLVEILSPKQAVNELTETR</sequence>
<dbReference type="InterPro" id="IPR012296">
    <property type="entry name" value="Nuclease_put_TT1808"/>
</dbReference>
<protein>
    <submittedName>
        <fullName evidence="2">Putative restriction endonuclease</fullName>
    </submittedName>
</protein>